<dbReference type="Proteomes" id="UP001362999">
    <property type="component" value="Unassembled WGS sequence"/>
</dbReference>
<proteinExistence type="predicted"/>
<organism evidence="1 2">
    <name type="scientific">Favolaschia claudopus</name>
    <dbReference type="NCBI Taxonomy" id="2862362"/>
    <lineage>
        <taxon>Eukaryota</taxon>
        <taxon>Fungi</taxon>
        <taxon>Dikarya</taxon>
        <taxon>Basidiomycota</taxon>
        <taxon>Agaricomycotina</taxon>
        <taxon>Agaricomycetes</taxon>
        <taxon>Agaricomycetidae</taxon>
        <taxon>Agaricales</taxon>
        <taxon>Marasmiineae</taxon>
        <taxon>Mycenaceae</taxon>
        <taxon>Favolaschia</taxon>
    </lineage>
</organism>
<sequence length="93" mass="10777">MVNMLRVRSVDNWADGSQQFNVAAAQIESTVRKGRAAFAKDLEFFAGAHIDWFDGPGYYSNMLYTLNISDGYDPEMFFFLQLEVFVRLKNYFL</sequence>
<gene>
    <name evidence="1" type="ORF">R3P38DRAFT_3220372</name>
</gene>
<evidence type="ECO:0000313" key="2">
    <source>
        <dbReference type="Proteomes" id="UP001362999"/>
    </source>
</evidence>
<name>A0AAW0A1J0_9AGAR</name>
<accession>A0AAW0A1J0</accession>
<reference evidence="1 2" key="1">
    <citation type="journal article" date="2024" name="J Genomics">
        <title>Draft genome sequencing and assembly of Favolaschia claudopus CIRM-BRFM 2984 isolated from oak limbs.</title>
        <authorList>
            <person name="Navarro D."/>
            <person name="Drula E."/>
            <person name="Chaduli D."/>
            <person name="Cazenave R."/>
            <person name="Ahrendt S."/>
            <person name="Wang J."/>
            <person name="Lipzen A."/>
            <person name="Daum C."/>
            <person name="Barry K."/>
            <person name="Grigoriev I.V."/>
            <person name="Favel A."/>
            <person name="Rosso M.N."/>
            <person name="Martin F."/>
        </authorList>
    </citation>
    <scope>NUCLEOTIDE SEQUENCE [LARGE SCALE GENOMIC DNA]</scope>
    <source>
        <strain evidence="1 2">CIRM-BRFM 2984</strain>
    </source>
</reference>
<evidence type="ECO:0000313" key="1">
    <source>
        <dbReference type="EMBL" id="KAK6997345.1"/>
    </source>
</evidence>
<protein>
    <submittedName>
        <fullName evidence="1">Uncharacterized protein</fullName>
    </submittedName>
</protein>
<keyword evidence="2" id="KW-1185">Reference proteome</keyword>
<dbReference type="AlphaFoldDB" id="A0AAW0A1J0"/>
<comment type="caution">
    <text evidence="1">The sequence shown here is derived from an EMBL/GenBank/DDBJ whole genome shotgun (WGS) entry which is preliminary data.</text>
</comment>
<dbReference type="EMBL" id="JAWWNJ010000092">
    <property type="protein sequence ID" value="KAK6997345.1"/>
    <property type="molecule type" value="Genomic_DNA"/>
</dbReference>